<protein>
    <submittedName>
        <fullName evidence="1">Uncharacterized protein</fullName>
    </submittedName>
</protein>
<sequence length="128" mass="14506">MEITEEQRKRAEANRLAALAKRKASTSVRENPWKFFKCCKVSPELAERDKQLTNALPKPPNHFSERFRVRLEICSPDSFSITPEALPGSPYLGETQCLQKLNDVLSFVRTLSLSLSLSLSLLSCFFSL</sequence>
<keyword evidence="2" id="KW-1185">Reference proteome</keyword>
<evidence type="ECO:0000313" key="1">
    <source>
        <dbReference type="EMBL" id="OVA00746.1"/>
    </source>
</evidence>
<dbReference type="STRING" id="56857.A0A200PRC3"/>
<accession>A0A200PRC3</accession>
<dbReference type="OMA" id="ITEEHCQ"/>
<organism evidence="1 2">
    <name type="scientific">Macleaya cordata</name>
    <name type="common">Five-seeded plume-poppy</name>
    <name type="synonym">Bocconia cordata</name>
    <dbReference type="NCBI Taxonomy" id="56857"/>
    <lineage>
        <taxon>Eukaryota</taxon>
        <taxon>Viridiplantae</taxon>
        <taxon>Streptophyta</taxon>
        <taxon>Embryophyta</taxon>
        <taxon>Tracheophyta</taxon>
        <taxon>Spermatophyta</taxon>
        <taxon>Magnoliopsida</taxon>
        <taxon>Ranunculales</taxon>
        <taxon>Papaveraceae</taxon>
        <taxon>Papaveroideae</taxon>
        <taxon>Macleaya</taxon>
    </lineage>
</organism>
<reference evidence="1 2" key="1">
    <citation type="journal article" date="2017" name="Mol. Plant">
        <title>The Genome of Medicinal Plant Macleaya cordata Provides New Insights into Benzylisoquinoline Alkaloids Metabolism.</title>
        <authorList>
            <person name="Liu X."/>
            <person name="Liu Y."/>
            <person name="Huang P."/>
            <person name="Ma Y."/>
            <person name="Qing Z."/>
            <person name="Tang Q."/>
            <person name="Cao H."/>
            <person name="Cheng P."/>
            <person name="Zheng Y."/>
            <person name="Yuan Z."/>
            <person name="Zhou Y."/>
            <person name="Liu J."/>
            <person name="Tang Z."/>
            <person name="Zhuo Y."/>
            <person name="Zhang Y."/>
            <person name="Yu L."/>
            <person name="Huang J."/>
            <person name="Yang P."/>
            <person name="Peng Q."/>
            <person name="Zhang J."/>
            <person name="Jiang W."/>
            <person name="Zhang Z."/>
            <person name="Lin K."/>
            <person name="Ro D.K."/>
            <person name="Chen X."/>
            <person name="Xiong X."/>
            <person name="Shang Y."/>
            <person name="Huang S."/>
            <person name="Zeng J."/>
        </authorList>
    </citation>
    <scope>NUCLEOTIDE SEQUENCE [LARGE SCALE GENOMIC DNA]</scope>
    <source>
        <strain evidence="2">cv. BLH2017</strain>
        <tissue evidence="1">Root</tissue>
    </source>
</reference>
<name>A0A200PRC3_MACCD</name>
<dbReference type="OrthoDB" id="2801544at2759"/>
<dbReference type="Proteomes" id="UP000195402">
    <property type="component" value="Unassembled WGS sequence"/>
</dbReference>
<dbReference type="EMBL" id="MVGT01004287">
    <property type="protein sequence ID" value="OVA00746.1"/>
    <property type="molecule type" value="Genomic_DNA"/>
</dbReference>
<comment type="caution">
    <text evidence="1">The sequence shown here is derived from an EMBL/GenBank/DDBJ whole genome shotgun (WGS) entry which is preliminary data.</text>
</comment>
<dbReference type="InParanoid" id="A0A200PRC3"/>
<gene>
    <name evidence="1" type="ORF">BVC80_9083g32</name>
</gene>
<dbReference type="AlphaFoldDB" id="A0A200PRC3"/>
<evidence type="ECO:0000313" key="2">
    <source>
        <dbReference type="Proteomes" id="UP000195402"/>
    </source>
</evidence>
<proteinExistence type="predicted"/>